<keyword evidence="7" id="KW-1185">Reference proteome</keyword>
<organism evidence="6 7">
    <name type="scientific">Riccia sorocarpa</name>
    <dbReference type="NCBI Taxonomy" id="122646"/>
    <lineage>
        <taxon>Eukaryota</taxon>
        <taxon>Viridiplantae</taxon>
        <taxon>Streptophyta</taxon>
        <taxon>Embryophyta</taxon>
        <taxon>Marchantiophyta</taxon>
        <taxon>Marchantiopsida</taxon>
        <taxon>Marchantiidae</taxon>
        <taxon>Marchantiales</taxon>
        <taxon>Ricciaceae</taxon>
        <taxon>Riccia</taxon>
    </lineage>
</organism>
<feature type="domain" description="TF-B3" evidence="5">
    <location>
        <begin position="90"/>
        <end position="186"/>
    </location>
</feature>
<dbReference type="PANTHER" id="PTHR31384:SF1">
    <property type="entry name" value="AUXIN RESPONSE FACTOR 9"/>
    <property type="match status" value="1"/>
</dbReference>
<dbReference type="Proteomes" id="UP001633002">
    <property type="component" value="Unassembled WGS sequence"/>
</dbReference>
<evidence type="ECO:0000256" key="3">
    <source>
        <dbReference type="ARBA" id="ARBA00023163"/>
    </source>
</evidence>
<evidence type="ECO:0000313" key="7">
    <source>
        <dbReference type="Proteomes" id="UP001633002"/>
    </source>
</evidence>
<dbReference type="PROSITE" id="PS50863">
    <property type="entry name" value="B3"/>
    <property type="match status" value="1"/>
</dbReference>
<dbReference type="AlphaFoldDB" id="A0ABD3HET1"/>
<evidence type="ECO:0000256" key="2">
    <source>
        <dbReference type="ARBA" id="ARBA00023125"/>
    </source>
</evidence>
<keyword evidence="1" id="KW-0805">Transcription regulation</keyword>
<protein>
    <recommendedName>
        <fullName evidence="5">TF-B3 domain-containing protein</fullName>
    </recommendedName>
</protein>
<dbReference type="CDD" id="cd10017">
    <property type="entry name" value="B3_DNA"/>
    <property type="match status" value="1"/>
</dbReference>
<gene>
    <name evidence="6" type="ORF">R1sor_015710</name>
</gene>
<dbReference type="SUPFAM" id="SSF101936">
    <property type="entry name" value="DNA-binding pseudobarrel domain"/>
    <property type="match status" value="1"/>
</dbReference>
<keyword evidence="2" id="KW-0238">DNA-binding</keyword>
<evidence type="ECO:0000256" key="4">
    <source>
        <dbReference type="ARBA" id="ARBA00023242"/>
    </source>
</evidence>
<accession>A0ABD3HET1</accession>
<dbReference type="SMART" id="SM01019">
    <property type="entry name" value="B3"/>
    <property type="match status" value="1"/>
</dbReference>
<dbReference type="InterPro" id="IPR015300">
    <property type="entry name" value="DNA-bd_pseudobarrel_sf"/>
</dbReference>
<dbReference type="Pfam" id="PF02362">
    <property type="entry name" value="B3"/>
    <property type="match status" value="1"/>
</dbReference>
<evidence type="ECO:0000259" key="5">
    <source>
        <dbReference type="PROSITE" id="PS50863"/>
    </source>
</evidence>
<keyword evidence="3" id="KW-0804">Transcription</keyword>
<dbReference type="InterPro" id="IPR003340">
    <property type="entry name" value="B3_DNA-bd"/>
</dbReference>
<dbReference type="GO" id="GO:0003677">
    <property type="term" value="F:DNA binding"/>
    <property type="evidence" value="ECO:0007669"/>
    <property type="project" value="UniProtKB-KW"/>
</dbReference>
<reference evidence="6 7" key="1">
    <citation type="submission" date="2024-09" db="EMBL/GenBank/DDBJ databases">
        <title>Chromosome-scale assembly of Riccia sorocarpa.</title>
        <authorList>
            <person name="Paukszto L."/>
        </authorList>
    </citation>
    <scope>NUCLEOTIDE SEQUENCE [LARGE SCALE GENOMIC DNA]</scope>
    <source>
        <strain evidence="6">LP-2024</strain>
        <tissue evidence="6">Aerial parts of the thallus</tissue>
    </source>
</reference>
<name>A0ABD3HET1_9MARC</name>
<sequence length="186" mass="21228">MDAAETRWTGIGGLELVELSRVLTRTLHMEATLLGHSEFQSDTALKLLPADQKIDELYATLTLVPLNEASEDSFDYFEPPICTRSKTRNFTKMLTLLETSTHGGFSVPRKVAENCFPPLDTILTPDKNGQIPPLSEELMAKDFHNNEWKFWHIYRGQLKRYLLTTGWSVFVNHKRLLAGDDVMFLI</sequence>
<evidence type="ECO:0000256" key="1">
    <source>
        <dbReference type="ARBA" id="ARBA00023015"/>
    </source>
</evidence>
<dbReference type="InterPro" id="IPR044835">
    <property type="entry name" value="ARF_plant"/>
</dbReference>
<dbReference type="PANTHER" id="PTHR31384">
    <property type="entry name" value="AUXIN RESPONSE FACTOR 4-RELATED"/>
    <property type="match status" value="1"/>
</dbReference>
<dbReference type="Gene3D" id="2.40.330.10">
    <property type="entry name" value="DNA-binding pseudobarrel domain"/>
    <property type="match status" value="1"/>
</dbReference>
<proteinExistence type="predicted"/>
<keyword evidence="4" id="KW-0539">Nucleus</keyword>
<evidence type="ECO:0000313" key="6">
    <source>
        <dbReference type="EMBL" id="KAL3689401.1"/>
    </source>
</evidence>
<dbReference type="EMBL" id="JBJQOH010000004">
    <property type="protein sequence ID" value="KAL3689401.1"/>
    <property type="molecule type" value="Genomic_DNA"/>
</dbReference>
<comment type="caution">
    <text evidence="6">The sequence shown here is derived from an EMBL/GenBank/DDBJ whole genome shotgun (WGS) entry which is preliminary data.</text>
</comment>